<dbReference type="AlphaFoldDB" id="A0A0R3WM84"/>
<reference evidence="4" key="1">
    <citation type="submission" date="2017-02" db="UniProtKB">
        <authorList>
            <consortium name="WormBaseParasite"/>
        </authorList>
    </citation>
    <scope>IDENTIFICATION</scope>
</reference>
<keyword evidence="3" id="KW-1185">Reference proteome</keyword>
<reference evidence="2 3" key="2">
    <citation type="submission" date="2018-11" db="EMBL/GenBank/DDBJ databases">
        <authorList>
            <consortium name="Pathogen Informatics"/>
        </authorList>
    </citation>
    <scope>NUCLEOTIDE SEQUENCE [LARGE SCALE GENOMIC DNA]</scope>
</reference>
<dbReference type="Proteomes" id="UP000274429">
    <property type="component" value="Unassembled WGS sequence"/>
</dbReference>
<feature type="compositionally biased region" description="Basic residues" evidence="1">
    <location>
        <begin position="263"/>
        <end position="275"/>
    </location>
</feature>
<evidence type="ECO:0000256" key="1">
    <source>
        <dbReference type="SAM" id="MobiDB-lite"/>
    </source>
</evidence>
<dbReference type="EMBL" id="UYWX01000559">
    <property type="protein sequence ID" value="VDM18599.1"/>
    <property type="molecule type" value="Genomic_DNA"/>
</dbReference>
<feature type="compositionally biased region" description="Low complexity" evidence="1">
    <location>
        <begin position="230"/>
        <end position="239"/>
    </location>
</feature>
<gene>
    <name evidence="2" type="ORF">TTAC_LOCUS1859</name>
</gene>
<accession>A0A0R3WM84</accession>
<protein>
    <submittedName>
        <fullName evidence="4">IRS-type PTB domain-containing protein</fullName>
    </submittedName>
</protein>
<organism evidence="4">
    <name type="scientific">Hydatigena taeniaeformis</name>
    <name type="common">Feline tapeworm</name>
    <name type="synonym">Taenia taeniaeformis</name>
    <dbReference type="NCBI Taxonomy" id="6205"/>
    <lineage>
        <taxon>Eukaryota</taxon>
        <taxon>Metazoa</taxon>
        <taxon>Spiralia</taxon>
        <taxon>Lophotrochozoa</taxon>
        <taxon>Platyhelminthes</taxon>
        <taxon>Cestoda</taxon>
        <taxon>Eucestoda</taxon>
        <taxon>Cyclophyllidea</taxon>
        <taxon>Taeniidae</taxon>
        <taxon>Hydatigera</taxon>
    </lineage>
</organism>
<dbReference type="WBParaSite" id="TTAC_0000187201-mRNA-1">
    <property type="protein sequence ID" value="TTAC_0000187201-mRNA-1"/>
    <property type="gene ID" value="TTAC_0000187201"/>
</dbReference>
<proteinExistence type="predicted"/>
<evidence type="ECO:0000313" key="2">
    <source>
        <dbReference type="EMBL" id="VDM18599.1"/>
    </source>
</evidence>
<name>A0A0R3WM84_HYDTA</name>
<feature type="compositionally biased region" description="Basic residues" evidence="1">
    <location>
        <begin position="240"/>
        <end position="251"/>
    </location>
</feature>
<feature type="region of interest" description="Disordered" evidence="1">
    <location>
        <begin position="402"/>
        <end position="424"/>
    </location>
</feature>
<dbReference type="OrthoDB" id="6240802at2759"/>
<evidence type="ECO:0000313" key="3">
    <source>
        <dbReference type="Proteomes" id="UP000274429"/>
    </source>
</evidence>
<feature type="compositionally biased region" description="Basic and acidic residues" evidence="1">
    <location>
        <begin position="328"/>
        <end position="338"/>
    </location>
</feature>
<feature type="compositionally biased region" description="Basic and acidic residues" evidence="1">
    <location>
        <begin position="295"/>
        <end position="305"/>
    </location>
</feature>
<feature type="region of interest" description="Disordered" evidence="1">
    <location>
        <begin position="229"/>
        <end position="352"/>
    </location>
</feature>
<sequence>MSVAVTHTPRFFSRNGCSGLKGPPEFTCSAVLLERKFIASHGPPPHIDAERLARTITVQKGTQRDFNVCVFRDRLLFHAMSRGPDLSEISFDDVVQIEVLSNKQNILFILCGQRGVGCYYFFKIIEYGMANRIKELTSLVNPNLMHGREGCGSSMNNCLRYRMYERHPLKENVYAYDNPRIERDFSAPPSVFSEDSSATSTFSLYRQNSFIGWEGCRRNRVADYGRSFRSKQASLNRSSSRSRSRTPRKGNKTLYIKAQGVPNRRKASSVKRKRQPLVVLEDNRPRSKPISRPATHNDKRKRDPRFATAPQKQRRSGSNYKRAQTVRRTYDTKNKCESSESTYDLADEVEIDPHPYPHNSRLRNVDYQVEEMDEYDWESMDSWDLGESRSFRRFQGVTFNVPHPHGRQPKQYDYGNDEESNSSVDSLYLEREMEYGNEFPQHHTNYLPELQEKFKQFNLK</sequence>
<evidence type="ECO:0000313" key="4">
    <source>
        <dbReference type="WBParaSite" id="TTAC_0000187201-mRNA-1"/>
    </source>
</evidence>